<dbReference type="KEGG" id="ccal:108632331"/>
<dbReference type="PANTHER" id="PTHR13327:SF0">
    <property type="entry name" value="NADH DEHYDROGENASE [UBIQUINONE] 1 BETA SUBCOMPLEX SUBUNIT 11, MITOCHONDRIAL"/>
    <property type="match status" value="1"/>
</dbReference>
<evidence type="ECO:0000256" key="8">
    <source>
        <dbReference type="ARBA" id="ARBA00022792"/>
    </source>
</evidence>
<evidence type="ECO:0000256" key="5">
    <source>
        <dbReference type="ARBA" id="ARBA00022448"/>
    </source>
</evidence>
<keyword evidence="10" id="KW-0249">Electron transport</keyword>
<evidence type="ECO:0000256" key="2">
    <source>
        <dbReference type="ARBA" id="ARBA00004434"/>
    </source>
</evidence>
<dbReference type="Proteomes" id="UP000694925">
    <property type="component" value="Unplaced"/>
</dbReference>
<keyword evidence="11 17" id="KW-1133">Transmembrane helix</keyword>
<keyword evidence="7 17" id="KW-0812">Transmembrane</keyword>
<dbReference type="AlphaFoldDB" id="A0AAJ7JG07"/>
<keyword evidence="8" id="KW-0999">Mitochondrion inner membrane</keyword>
<evidence type="ECO:0000256" key="16">
    <source>
        <dbReference type="ARBA" id="ARBA00046528"/>
    </source>
</evidence>
<dbReference type="GO" id="GO:0005743">
    <property type="term" value="C:mitochondrial inner membrane"/>
    <property type="evidence" value="ECO:0007669"/>
    <property type="project" value="UniProtKB-SubCell"/>
</dbReference>
<keyword evidence="18" id="KW-1185">Reference proteome</keyword>
<gene>
    <name evidence="19" type="primary">LOC108632331</name>
</gene>
<evidence type="ECO:0000256" key="13">
    <source>
        <dbReference type="ARBA" id="ARBA00023136"/>
    </source>
</evidence>
<evidence type="ECO:0000256" key="14">
    <source>
        <dbReference type="ARBA" id="ARBA00030753"/>
    </source>
</evidence>
<evidence type="ECO:0000313" key="18">
    <source>
        <dbReference type="Proteomes" id="UP000694925"/>
    </source>
</evidence>
<proteinExistence type="inferred from homology"/>
<comment type="subunit">
    <text evidence="16">Complex I is composed of 45 different subunits. Interacts with BCAP31.</text>
</comment>
<evidence type="ECO:0000313" key="19">
    <source>
        <dbReference type="RefSeq" id="XP_017892321.1"/>
    </source>
</evidence>
<keyword evidence="13 17" id="KW-0472">Membrane</keyword>
<dbReference type="Pfam" id="PF10183">
    <property type="entry name" value="ESSS"/>
    <property type="match status" value="1"/>
</dbReference>
<keyword evidence="5" id="KW-0813">Transport</keyword>
<evidence type="ECO:0000256" key="7">
    <source>
        <dbReference type="ARBA" id="ARBA00022692"/>
    </source>
</evidence>
<accession>A0AAJ7JG07</accession>
<protein>
    <recommendedName>
        <fullName evidence="4">NADH dehydrogenase [ubiquinone] 1 beta subcomplex subunit 11, mitochondrial</fullName>
    </recommendedName>
    <alternativeName>
        <fullName evidence="15">Complex I-ESSS</fullName>
    </alternativeName>
    <alternativeName>
        <fullName evidence="14">NADH-ubiquinone oxidoreductase ESSS subunit</fullName>
    </alternativeName>
</protein>
<evidence type="ECO:0000256" key="1">
    <source>
        <dbReference type="ARBA" id="ARBA00003195"/>
    </source>
</evidence>
<evidence type="ECO:0000256" key="17">
    <source>
        <dbReference type="SAM" id="Phobius"/>
    </source>
</evidence>
<sequence>MSTLLRLARSQGIKSKLKFLTPKDIKMCSAASRSDSPIQKVEKADQPYTAEKPWVSYGFHYTDKKFDRQAMHVSFFVLVSICLVFGALGVAYIPDPLLRDWAQREAYIQLRYREENGLPLIDKNLVDPAKITLPSDEELGYTEIII</sequence>
<evidence type="ECO:0000256" key="4">
    <source>
        <dbReference type="ARBA" id="ARBA00018632"/>
    </source>
</evidence>
<evidence type="ECO:0000256" key="15">
    <source>
        <dbReference type="ARBA" id="ARBA00031387"/>
    </source>
</evidence>
<reference evidence="19" key="1">
    <citation type="submission" date="2025-08" db="UniProtKB">
        <authorList>
            <consortium name="RefSeq"/>
        </authorList>
    </citation>
    <scope>IDENTIFICATION</scope>
    <source>
        <tissue evidence="19">Whole body</tissue>
    </source>
</reference>
<evidence type="ECO:0000256" key="9">
    <source>
        <dbReference type="ARBA" id="ARBA00022946"/>
    </source>
</evidence>
<feature type="transmembrane region" description="Helical" evidence="17">
    <location>
        <begin position="73"/>
        <end position="93"/>
    </location>
</feature>
<evidence type="ECO:0000256" key="10">
    <source>
        <dbReference type="ARBA" id="ARBA00022982"/>
    </source>
</evidence>
<dbReference type="RefSeq" id="XP_017892321.1">
    <property type="nucleotide sequence ID" value="XM_018036832.2"/>
</dbReference>
<evidence type="ECO:0000256" key="12">
    <source>
        <dbReference type="ARBA" id="ARBA00023128"/>
    </source>
</evidence>
<evidence type="ECO:0000256" key="11">
    <source>
        <dbReference type="ARBA" id="ARBA00022989"/>
    </source>
</evidence>
<name>A0AAJ7JG07_9HYME</name>
<keyword evidence="6" id="KW-0679">Respiratory chain</keyword>
<dbReference type="PANTHER" id="PTHR13327">
    <property type="entry name" value="NADH-UBIQUINONE OXIDOREDUCTASE ESSS SUBUNIT, MITOCHONDRIAL PRECURSOR"/>
    <property type="match status" value="1"/>
</dbReference>
<keyword evidence="12" id="KW-0496">Mitochondrion</keyword>
<comment type="subcellular location">
    <subcellularLocation>
        <location evidence="2">Mitochondrion inner membrane</location>
        <topology evidence="2">Single-pass membrane protein</topology>
    </subcellularLocation>
</comment>
<dbReference type="CTD" id="42282"/>
<dbReference type="GeneID" id="108632331"/>
<evidence type="ECO:0000256" key="6">
    <source>
        <dbReference type="ARBA" id="ARBA00022660"/>
    </source>
</evidence>
<comment type="function">
    <text evidence="1">Accessory subunit of the mitochondrial membrane respiratory chain NADH dehydrogenase (Complex I), that is believed not to be involved in catalysis. Complex I functions in the transfer of electrons from NADH to the respiratory chain. The immediate electron acceptor for the enzyme is believed to be ubiquinone.</text>
</comment>
<dbReference type="InterPro" id="IPR019329">
    <property type="entry name" value="NADH_UbQ_OxRdtase_ESSS_su"/>
</dbReference>
<evidence type="ECO:0000256" key="3">
    <source>
        <dbReference type="ARBA" id="ARBA00008915"/>
    </source>
</evidence>
<comment type="similarity">
    <text evidence="3">Belongs to the complex I NDUFB11 subunit family.</text>
</comment>
<keyword evidence="9" id="KW-0809">Transit peptide</keyword>
<organism evidence="18 19">
    <name type="scientific">Ceratina calcarata</name>
    <dbReference type="NCBI Taxonomy" id="156304"/>
    <lineage>
        <taxon>Eukaryota</taxon>
        <taxon>Metazoa</taxon>
        <taxon>Ecdysozoa</taxon>
        <taxon>Arthropoda</taxon>
        <taxon>Hexapoda</taxon>
        <taxon>Insecta</taxon>
        <taxon>Pterygota</taxon>
        <taxon>Neoptera</taxon>
        <taxon>Endopterygota</taxon>
        <taxon>Hymenoptera</taxon>
        <taxon>Apocrita</taxon>
        <taxon>Aculeata</taxon>
        <taxon>Apoidea</taxon>
        <taxon>Anthophila</taxon>
        <taxon>Apidae</taxon>
        <taxon>Ceratina</taxon>
        <taxon>Zadontomerus</taxon>
    </lineage>
</organism>